<keyword evidence="1" id="KW-0479">Metal-binding</keyword>
<feature type="domain" description="MYND-type" evidence="6">
    <location>
        <begin position="1"/>
        <end position="36"/>
    </location>
</feature>
<evidence type="ECO:0000256" key="1">
    <source>
        <dbReference type="ARBA" id="ARBA00022723"/>
    </source>
</evidence>
<reference evidence="7 8" key="1">
    <citation type="submission" date="2023-11" db="EMBL/GenBank/DDBJ databases">
        <title>Draft genome sequence and annotation of the polyextremotolerant black yeast-like fungus Aureobasidium pullulans NRRL 62042.</title>
        <authorList>
            <person name="Dielentheis-Frenken M.R.E."/>
            <person name="Wibberg D."/>
            <person name="Blank L.M."/>
            <person name="Tiso T."/>
        </authorList>
    </citation>
    <scope>NUCLEOTIDE SEQUENCE [LARGE SCALE GENOMIC DNA]</scope>
    <source>
        <strain evidence="7 8">NRRL 62042</strain>
    </source>
</reference>
<dbReference type="Proteomes" id="UP001341245">
    <property type="component" value="Unassembled WGS sequence"/>
</dbReference>
<dbReference type="InterPro" id="IPR002893">
    <property type="entry name" value="Znf_MYND"/>
</dbReference>
<protein>
    <recommendedName>
        <fullName evidence="6">MYND-type domain-containing protein</fullName>
    </recommendedName>
</protein>
<accession>A0ABR0TBS0</accession>
<evidence type="ECO:0000313" key="7">
    <source>
        <dbReference type="EMBL" id="KAK6001894.1"/>
    </source>
</evidence>
<evidence type="ECO:0000256" key="4">
    <source>
        <dbReference type="PROSITE-ProRule" id="PRU00134"/>
    </source>
</evidence>
<keyword evidence="3" id="KW-0862">Zinc</keyword>
<proteinExistence type="predicted"/>
<evidence type="ECO:0000256" key="3">
    <source>
        <dbReference type="ARBA" id="ARBA00022833"/>
    </source>
</evidence>
<evidence type="ECO:0000256" key="5">
    <source>
        <dbReference type="SAM" id="MobiDB-lite"/>
    </source>
</evidence>
<organism evidence="7 8">
    <name type="scientific">Aureobasidium pullulans</name>
    <name type="common">Black yeast</name>
    <name type="synonym">Pullularia pullulans</name>
    <dbReference type="NCBI Taxonomy" id="5580"/>
    <lineage>
        <taxon>Eukaryota</taxon>
        <taxon>Fungi</taxon>
        <taxon>Dikarya</taxon>
        <taxon>Ascomycota</taxon>
        <taxon>Pezizomycotina</taxon>
        <taxon>Dothideomycetes</taxon>
        <taxon>Dothideomycetidae</taxon>
        <taxon>Dothideales</taxon>
        <taxon>Saccotheciaceae</taxon>
        <taxon>Aureobasidium</taxon>
    </lineage>
</organism>
<keyword evidence="2 4" id="KW-0863">Zinc-finger</keyword>
<sequence>MDYKPRPSKLCAGCKNIRYCSRAHQKLDWAVHKHVCKQFRKLEPRPSPEMVRVIYLPVDKTEPEFKYVLDGKKTSQNIPDCAIEFDLTQPFNTWIQCCARGCHDDFEEGIIHVKDCYGIYVFTHELSNITRRDTRTDRCINQFTAGEIAHWAGPVLAFGRHSVGSKCRDLDTTDFKVIFDKICRLERFKTSRTIQGVRVNCDGHMKKHNQPRFERETVRVDANTREPHRPEELPRLVFGQGLRIGQLLTEENVDARNPTVSLLDIACGDGEKPWGYYRRQKCGNCVVIREDGKPLTVQDLKTFCDWIDKDLRKRFNAARKISTQARKMIDTEPSYPKIEKAQNDVLDNITLQSFWEFSKGSMEDASTDEEMPDDIDDARKDGDDEDGDNI</sequence>
<dbReference type="Pfam" id="PF01753">
    <property type="entry name" value="zf-MYND"/>
    <property type="match status" value="1"/>
</dbReference>
<feature type="region of interest" description="Disordered" evidence="5">
    <location>
        <begin position="360"/>
        <end position="390"/>
    </location>
</feature>
<name>A0ABR0TBS0_AURPU</name>
<dbReference type="PROSITE" id="PS50865">
    <property type="entry name" value="ZF_MYND_2"/>
    <property type="match status" value="1"/>
</dbReference>
<dbReference type="SUPFAM" id="SSF144232">
    <property type="entry name" value="HIT/MYND zinc finger-like"/>
    <property type="match status" value="1"/>
</dbReference>
<evidence type="ECO:0000313" key="8">
    <source>
        <dbReference type="Proteomes" id="UP001341245"/>
    </source>
</evidence>
<dbReference type="Gene3D" id="6.10.140.2220">
    <property type="match status" value="1"/>
</dbReference>
<gene>
    <name evidence="7" type="ORF">QM012_002384</name>
</gene>
<evidence type="ECO:0000259" key="6">
    <source>
        <dbReference type="PROSITE" id="PS50865"/>
    </source>
</evidence>
<evidence type="ECO:0000256" key="2">
    <source>
        <dbReference type="ARBA" id="ARBA00022771"/>
    </source>
</evidence>
<feature type="compositionally biased region" description="Acidic residues" evidence="5">
    <location>
        <begin position="365"/>
        <end position="376"/>
    </location>
</feature>
<comment type="caution">
    <text evidence="7">The sequence shown here is derived from an EMBL/GenBank/DDBJ whole genome shotgun (WGS) entry which is preliminary data.</text>
</comment>
<keyword evidence="8" id="KW-1185">Reference proteome</keyword>
<dbReference type="EMBL" id="JASGXD010000013">
    <property type="protein sequence ID" value="KAK6001894.1"/>
    <property type="molecule type" value="Genomic_DNA"/>
</dbReference>